<organism evidence="2">
    <name type="scientific">Solanum chacoense</name>
    <name type="common">Chaco potato</name>
    <dbReference type="NCBI Taxonomy" id="4108"/>
    <lineage>
        <taxon>Eukaryota</taxon>
        <taxon>Viridiplantae</taxon>
        <taxon>Streptophyta</taxon>
        <taxon>Embryophyta</taxon>
        <taxon>Tracheophyta</taxon>
        <taxon>Spermatophyta</taxon>
        <taxon>Magnoliopsida</taxon>
        <taxon>eudicotyledons</taxon>
        <taxon>Gunneridae</taxon>
        <taxon>Pentapetalae</taxon>
        <taxon>asterids</taxon>
        <taxon>lamiids</taxon>
        <taxon>Solanales</taxon>
        <taxon>Solanaceae</taxon>
        <taxon>Solanoideae</taxon>
        <taxon>Solaneae</taxon>
        <taxon>Solanum</taxon>
    </lineage>
</organism>
<evidence type="ECO:0000313" key="2">
    <source>
        <dbReference type="EMBL" id="JAP14841.1"/>
    </source>
</evidence>
<keyword evidence="1" id="KW-0812">Transmembrane</keyword>
<feature type="non-terminal residue" evidence="2">
    <location>
        <position position="1"/>
    </location>
</feature>
<dbReference type="EMBL" id="GEDG01025996">
    <property type="protein sequence ID" value="JAP14841.1"/>
    <property type="molecule type" value="Transcribed_RNA"/>
</dbReference>
<keyword evidence="1" id="KW-0472">Membrane</keyword>
<feature type="transmembrane region" description="Helical" evidence="1">
    <location>
        <begin position="73"/>
        <end position="90"/>
    </location>
</feature>
<reference evidence="2" key="1">
    <citation type="submission" date="2015-12" db="EMBL/GenBank/DDBJ databases">
        <title>Gene expression during late stages of embryo sac development: a critical building block for successful pollen-pistil interactions.</title>
        <authorList>
            <person name="Liu Y."/>
            <person name="Joly V."/>
            <person name="Sabar M."/>
            <person name="Matton D.P."/>
        </authorList>
    </citation>
    <scope>NUCLEOTIDE SEQUENCE</scope>
</reference>
<keyword evidence="1" id="KW-1133">Transmembrane helix</keyword>
<evidence type="ECO:0000256" key="1">
    <source>
        <dbReference type="SAM" id="Phobius"/>
    </source>
</evidence>
<protein>
    <submittedName>
        <fullName evidence="2">Putative ovule protein</fullName>
    </submittedName>
</protein>
<sequence length="91" mass="10628">SVPRKTKLPSFELSTCSTKETATTIRLFLKETIARKLRYVYTAISFLVPTTGMLLLKVVQVKQRWTTSEELDSKSYLFSLFYSVTHFFFFL</sequence>
<dbReference type="AlphaFoldDB" id="A0A0V0H4D8"/>
<proteinExistence type="predicted"/>
<accession>A0A0V0H4D8</accession>
<name>A0A0V0H4D8_SOLCH</name>
<feature type="transmembrane region" description="Helical" evidence="1">
    <location>
        <begin position="39"/>
        <end position="61"/>
    </location>
</feature>